<dbReference type="UniPathway" id="UPA00241">
    <property type="reaction ID" value="UER00352"/>
</dbReference>
<keyword evidence="9 16" id="KW-0547">Nucleotide-binding</keyword>
<dbReference type="HAMAP" id="MF_01274">
    <property type="entry name" value="Pantothen_kinase_3"/>
    <property type="match status" value="1"/>
</dbReference>
<keyword evidence="12 16" id="KW-0630">Potassium</keyword>
<keyword evidence="18" id="KW-1185">Reference proteome</keyword>
<keyword evidence="11 16" id="KW-0067">ATP-binding</keyword>
<dbReference type="Gene3D" id="3.30.420.40">
    <property type="match status" value="1"/>
</dbReference>
<dbReference type="SUPFAM" id="SSF53067">
    <property type="entry name" value="Actin-like ATPase domain"/>
    <property type="match status" value="2"/>
</dbReference>
<keyword evidence="10 16" id="KW-0418">Kinase</keyword>
<evidence type="ECO:0000256" key="13">
    <source>
        <dbReference type="ARBA" id="ARBA00022993"/>
    </source>
</evidence>
<dbReference type="Pfam" id="PF03309">
    <property type="entry name" value="Pan_kinase"/>
    <property type="match status" value="1"/>
</dbReference>
<feature type="active site" description="Proton acceptor" evidence="16">
    <location>
        <position position="95"/>
    </location>
</feature>
<dbReference type="CDD" id="cd24015">
    <property type="entry name" value="ASKHA_NBD_PanK-III"/>
    <property type="match status" value="1"/>
</dbReference>
<dbReference type="GO" id="GO:0004594">
    <property type="term" value="F:pantothenate kinase activity"/>
    <property type="evidence" value="ECO:0007669"/>
    <property type="project" value="UniProtKB-UniRule"/>
</dbReference>
<dbReference type="AlphaFoldDB" id="A0A2T0TUD2"/>
<gene>
    <name evidence="16" type="primary">coaX</name>
    <name evidence="17" type="ORF">B0I27_11212</name>
</gene>
<dbReference type="NCBIfam" id="TIGR00671">
    <property type="entry name" value="baf"/>
    <property type="match status" value="1"/>
</dbReference>
<accession>A0A2T0TUD2</accession>
<reference evidence="17 18" key="1">
    <citation type="submission" date="2018-03" db="EMBL/GenBank/DDBJ databases">
        <title>Genomic Encyclopedia of Type Strains, Phase III (KMG-III): the genomes of soil and plant-associated and newly described type strains.</title>
        <authorList>
            <person name="Whitman W."/>
        </authorList>
    </citation>
    <scope>NUCLEOTIDE SEQUENCE [LARGE SCALE GENOMIC DNA]</scope>
    <source>
        <strain evidence="17 18">CGMCC 1.9313</strain>
    </source>
</reference>
<evidence type="ECO:0000256" key="15">
    <source>
        <dbReference type="ARBA" id="ARBA00040883"/>
    </source>
</evidence>
<comment type="pathway">
    <text evidence="4 16">Cofactor biosynthesis; coenzyme A biosynthesis; CoA from (R)-pantothenate: step 1/5.</text>
</comment>
<feature type="binding site" evidence="16">
    <location>
        <begin position="93"/>
        <end position="96"/>
    </location>
    <ligand>
        <name>substrate</name>
    </ligand>
</feature>
<dbReference type="InterPro" id="IPR004619">
    <property type="entry name" value="Type_III_PanK"/>
</dbReference>
<keyword evidence="7 16" id="KW-0963">Cytoplasm</keyword>
<dbReference type="EC" id="2.7.1.33" evidence="6 16"/>
<feature type="binding site" evidence="16">
    <location>
        <position position="116"/>
    </location>
    <ligand>
        <name>K(+)</name>
        <dbReference type="ChEBI" id="CHEBI:29103"/>
    </ligand>
</feature>
<evidence type="ECO:0000313" key="18">
    <source>
        <dbReference type="Proteomes" id="UP000238034"/>
    </source>
</evidence>
<comment type="caution">
    <text evidence="17">The sequence shown here is derived from an EMBL/GenBank/DDBJ whole genome shotgun (WGS) entry which is preliminary data.</text>
</comment>
<keyword evidence="16" id="KW-0479">Metal-binding</keyword>
<evidence type="ECO:0000256" key="3">
    <source>
        <dbReference type="ARBA" id="ARBA00004496"/>
    </source>
</evidence>
<comment type="subcellular location">
    <subcellularLocation>
        <location evidence="3 16">Cytoplasm</location>
    </subcellularLocation>
</comment>
<feature type="binding site" evidence="16">
    <location>
        <position position="172"/>
    </location>
    <ligand>
        <name>substrate</name>
    </ligand>
</feature>
<sequence>MLNFVIDIGNTLTKVALFNGYDLKETHVFGGGAKEEVRNLLKLRSIDNAIISSVKENPEDYKDVFEGNVPLLRFSAEDSWWIDNRYRTPNTLGLDRLAGIIGAAALYPESNCLVIDAGTCITYDFIDSERRYFGGVIAPGLQMRLRSMNAFTERLPLVPIEKEFHADYGRDTSEAILAGAMTGTYHELFGFINSYITRFPDLKVLICGGDANFFVSRLKNSIFAHIVEPEPNLVLIGLNEVIHQYNDKNS</sequence>
<dbReference type="EMBL" id="PVTH01000012">
    <property type="protein sequence ID" value="PRY49128.1"/>
    <property type="molecule type" value="Genomic_DNA"/>
</dbReference>
<feature type="binding site" evidence="16">
    <location>
        <position position="86"/>
    </location>
    <ligand>
        <name>substrate</name>
    </ligand>
</feature>
<evidence type="ECO:0000256" key="4">
    <source>
        <dbReference type="ARBA" id="ARBA00005225"/>
    </source>
</evidence>
<dbReference type="Proteomes" id="UP000238034">
    <property type="component" value="Unassembled WGS sequence"/>
</dbReference>
<evidence type="ECO:0000256" key="16">
    <source>
        <dbReference type="HAMAP-Rule" id="MF_01274"/>
    </source>
</evidence>
<dbReference type="PANTHER" id="PTHR34265:SF1">
    <property type="entry name" value="TYPE III PANTOTHENATE KINASE"/>
    <property type="match status" value="1"/>
</dbReference>
<organism evidence="17 18">
    <name type="scientific">Arcticibacter pallidicorallinus</name>
    <dbReference type="NCBI Taxonomy" id="1259464"/>
    <lineage>
        <taxon>Bacteria</taxon>
        <taxon>Pseudomonadati</taxon>
        <taxon>Bacteroidota</taxon>
        <taxon>Sphingobacteriia</taxon>
        <taxon>Sphingobacteriales</taxon>
        <taxon>Sphingobacteriaceae</taxon>
        <taxon>Arcticibacter</taxon>
    </lineage>
</organism>
<evidence type="ECO:0000256" key="9">
    <source>
        <dbReference type="ARBA" id="ARBA00022741"/>
    </source>
</evidence>
<dbReference type="GO" id="GO:0005737">
    <property type="term" value="C:cytoplasm"/>
    <property type="evidence" value="ECO:0007669"/>
    <property type="project" value="UniProtKB-SubCell"/>
</dbReference>
<dbReference type="RefSeq" id="WP_106294984.1">
    <property type="nucleotide sequence ID" value="NZ_PVTH01000012.1"/>
</dbReference>
<evidence type="ECO:0000256" key="1">
    <source>
        <dbReference type="ARBA" id="ARBA00001206"/>
    </source>
</evidence>
<evidence type="ECO:0000256" key="2">
    <source>
        <dbReference type="ARBA" id="ARBA00001958"/>
    </source>
</evidence>
<comment type="subunit">
    <text evidence="5 16">Homodimer.</text>
</comment>
<dbReference type="OrthoDB" id="9804707at2"/>
<comment type="cofactor">
    <cofactor evidence="2">
        <name>K(+)</name>
        <dbReference type="ChEBI" id="CHEBI:29103"/>
    </cofactor>
</comment>
<keyword evidence="8 16" id="KW-0808">Transferase</keyword>
<dbReference type="GO" id="GO:0005524">
    <property type="term" value="F:ATP binding"/>
    <property type="evidence" value="ECO:0007669"/>
    <property type="project" value="UniProtKB-UniRule"/>
</dbReference>
<protein>
    <recommendedName>
        <fullName evidence="15 16">Type III pantothenate kinase</fullName>
        <ecNumber evidence="6 16">2.7.1.33</ecNumber>
    </recommendedName>
    <alternativeName>
        <fullName evidence="16">PanK-III</fullName>
    </alternativeName>
    <alternativeName>
        <fullName evidence="16">Pantothenic acid kinase</fullName>
    </alternativeName>
</protein>
<feature type="binding site" evidence="16">
    <location>
        <begin position="7"/>
        <end position="14"/>
    </location>
    <ligand>
        <name>ATP</name>
        <dbReference type="ChEBI" id="CHEBI:30616"/>
    </ligand>
</feature>
<dbReference type="GO" id="GO:0046872">
    <property type="term" value="F:metal ion binding"/>
    <property type="evidence" value="ECO:0007669"/>
    <property type="project" value="UniProtKB-KW"/>
</dbReference>
<dbReference type="GO" id="GO:0015937">
    <property type="term" value="P:coenzyme A biosynthetic process"/>
    <property type="evidence" value="ECO:0007669"/>
    <property type="project" value="UniProtKB-UniRule"/>
</dbReference>
<evidence type="ECO:0000256" key="11">
    <source>
        <dbReference type="ARBA" id="ARBA00022840"/>
    </source>
</evidence>
<evidence type="ECO:0000256" key="10">
    <source>
        <dbReference type="ARBA" id="ARBA00022777"/>
    </source>
</evidence>
<dbReference type="InterPro" id="IPR043129">
    <property type="entry name" value="ATPase_NBD"/>
</dbReference>
<proteinExistence type="inferred from homology"/>
<dbReference type="PANTHER" id="PTHR34265">
    <property type="entry name" value="TYPE III PANTOTHENATE KINASE"/>
    <property type="match status" value="1"/>
</dbReference>
<feature type="binding site" evidence="16">
    <location>
        <position position="119"/>
    </location>
    <ligand>
        <name>ATP</name>
        <dbReference type="ChEBI" id="CHEBI:30616"/>
    </ligand>
</feature>
<comment type="catalytic activity">
    <reaction evidence="1 16">
        <text>(R)-pantothenate + ATP = (R)-4'-phosphopantothenate + ADP + H(+)</text>
        <dbReference type="Rhea" id="RHEA:16373"/>
        <dbReference type="ChEBI" id="CHEBI:10986"/>
        <dbReference type="ChEBI" id="CHEBI:15378"/>
        <dbReference type="ChEBI" id="CHEBI:29032"/>
        <dbReference type="ChEBI" id="CHEBI:30616"/>
        <dbReference type="ChEBI" id="CHEBI:456216"/>
        <dbReference type="EC" id="2.7.1.33"/>
    </reaction>
</comment>
<keyword evidence="13 16" id="KW-0173">Coenzyme A biosynthesis</keyword>
<evidence type="ECO:0000256" key="5">
    <source>
        <dbReference type="ARBA" id="ARBA00011738"/>
    </source>
</evidence>
<comment type="similarity">
    <text evidence="14 16">Belongs to the type III pantothenate kinase family.</text>
</comment>
<evidence type="ECO:0000256" key="7">
    <source>
        <dbReference type="ARBA" id="ARBA00022490"/>
    </source>
</evidence>
<evidence type="ECO:0000256" key="8">
    <source>
        <dbReference type="ARBA" id="ARBA00022679"/>
    </source>
</evidence>
<comment type="cofactor">
    <cofactor evidence="16">
        <name>NH4(+)</name>
        <dbReference type="ChEBI" id="CHEBI:28938"/>
    </cofactor>
    <cofactor evidence="16">
        <name>K(+)</name>
        <dbReference type="ChEBI" id="CHEBI:29103"/>
    </cofactor>
    <text evidence="16">A monovalent cation. Ammonium or potassium.</text>
</comment>
<evidence type="ECO:0000313" key="17">
    <source>
        <dbReference type="EMBL" id="PRY49128.1"/>
    </source>
</evidence>
<comment type="function">
    <text evidence="16">Catalyzes the phosphorylation of pantothenate (Pan), the first step in CoA biosynthesis.</text>
</comment>
<name>A0A2T0TUD2_9SPHI</name>
<evidence type="ECO:0000256" key="14">
    <source>
        <dbReference type="ARBA" id="ARBA00038036"/>
    </source>
</evidence>
<evidence type="ECO:0000256" key="6">
    <source>
        <dbReference type="ARBA" id="ARBA00012102"/>
    </source>
</evidence>
<evidence type="ECO:0000256" key="12">
    <source>
        <dbReference type="ARBA" id="ARBA00022958"/>
    </source>
</evidence>